<sequence>MARLVIVSNRVPDVSDGSAPRAGGLVVGLADALKPGSLWFGWSGRQNQGRSETVHSMEAAGVTYATIDLAEPDYRAYYLGFSNSTLWPLFHMMPSYVTFDRAEYAAYKAVNEQFAQALTCLLQPDDLVWIHDYQLLGVAAALRKLGVRNRIGFFLHIPFPAPALFALLPPADELLEALLAHDLLGFQTAQDQEHFLAALLAHGIAAQDGEVRRGGSVTRSIVVPVGIDVEEFRRLAGRAVRRVEARRMVESLAGRALMISADRADYTKGLPARFDAYERFLASYPEQRRRISFLQVAAPSREEVEKYKILRDELDYKAGAINGKFSDFDWVPLRYITRAAGRGLLAGLFRVSRIGLVTPLRDGMNLVGMEYIAAQEEVDPGVLILSRFAGAAGLLPEALQVNPYDIDMVAAAINTAMSMSLEERKERHAALLAHARTHDASAYSRSFIAELNRAL</sequence>
<gene>
    <name evidence="2" type="ORF">Aam_060_075</name>
</gene>
<dbReference type="GO" id="GO:0003825">
    <property type="term" value="F:alpha,alpha-trehalose-phosphate synthase (UDP-forming) activity"/>
    <property type="evidence" value="ECO:0007669"/>
    <property type="project" value="TreeGrafter"/>
</dbReference>
<comment type="caution">
    <text evidence="2">The sequence shown here is derived from an EMBL/GenBank/DDBJ whole genome shotgun (WGS) entry which is preliminary data.</text>
</comment>
<dbReference type="Gene3D" id="3.40.50.2000">
    <property type="entry name" value="Glycogen Phosphorylase B"/>
    <property type="match status" value="2"/>
</dbReference>
<keyword evidence="3" id="KW-1185">Reference proteome</keyword>
<dbReference type="PANTHER" id="PTHR10788">
    <property type="entry name" value="TREHALOSE-6-PHOSPHATE SYNTHASE"/>
    <property type="match status" value="1"/>
</dbReference>
<name>A0A0D6PJ50_9PROT</name>
<dbReference type="EMBL" id="BANC01000059">
    <property type="protein sequence ID" value="GAN80849.1"/>
    <property type="molecule type" value="Genomic_DNA"/>
</dbReference>
<evidence type="ECO:0000256" key="1">
    <source>
        <dbReference type="ARBA" id="ARBA00008799"/>
    </source>
</evidence>
<dbReference type="AlphaFoldDB" id="A0A0D6PJ50"/>
<proteinExistence type="inferred from homology"/>
<dbReference type="GO" id="GO:0005992">
    <property type="term" value="P:trehalose biosynthetic process"/>
    <property type="evidence" value="ECO:0007669"/>
    <property type="project" value="InterPro"/>
</dbReference>
<organism evidence="2 3">
    <name type="scientific">Acidocella aminolytica 101 = DSM 11237</name>
    <dbReference type="NCBI Taxonomy" id="1120923"/>
    <lineage>
        <taxon>Bacteria</taxon>
        <taxon>Pseudomonadati</taxon>
        <taxon>Pseudomonadota</taxon>
        <taxon>Alphaproteobacteria</taxon>
        <taxon>Acetobacterales</taxon>
        <taxon>Acidocellaceae</taxon>
        <taxon>Acidocella</taxon>
    </lineage>
</organism>
<dbReference type="CDD" id="cd03788">
    <property type="entry name" value="GT20_TPS"/>
    <property type="match status" value="1"/>
</dbReference>
<dbReference type="Proteomes" id="UP000032668">
    <property type="component" value="Unassembled WGS sequence"/>
</dbReference>
<dbReference type="InterPro" id="IPR001830">
    <property type="entry name" value="Glyco_trans_20"/>
</dbReference>
<dbReference type="OrthoDB" id="9815690at2"/>
<accession>A0A0D6PJ50</accession>
<dbReference type="SUPFAM" id="SSF53756">
    <property type="entry name" value="UDP-Glycosyltransferase/glycogen phosphorylase"/>
    <property type="match status" value="1"/>
</dbReference>
<dbReference type="PANTHER" id="PTHR10788:SF106">
    <property type="entry name" value="BCDNA.GH08860"/>
    <property type="match status" value="1"/>
</dbReference>
<dbReference type="Pfam" id="PF00982">
    <property type="entry name" value="Glyco_transf_20"/>
    <property type="match status" value="1"/>
</dbReference>
<evidence type="ECO:0000313" key="3">
    <source>
        <dbReference type="Proteomes" id="UP000032668"/>
    </source>
</evidence>
<dbReference type="RefSeq" id="WP_048879236.1">
    <property type="nucleotide sequence ID" value="NZ_BANC01000059.1"/>
</dbReference>
<dbReference type="STRING" id="1120923.SAMN02746095_00132"/>
<protein>
    <submittedName>
        <fullName evidence="2">Alpha,alpha-trehalose-phosphate synthase</fullName>
    </submittedName>
</protein>
<reference evidence="2 3" key="1">
    <citation type="submission" date="2012-11" db="EMBL/GenBank/DDBJ databases">
        <title>Whole genome sequence of Acidocella aminolytica 101 = DSM 11237.</title>
        <authorList>
            <person name="Azuma Y."/>
            <person name="Higashiura N."/>
            <person name="Hirakawa H."/>
            <person name="Matsushita K."/>
        </authorList>
    </citation>
    <scope>NUCLEOTIDE SEQUENCE [LARGE SCALE GENOMIC DNA]</scope>
    <source>
        <strain evidence="3">101 / DSM 11237</strain>
    </source>
</reference>
<evidence type="ECO:0000313" key="2">
    <source>
        <dbReference type="EMBL" id="GAN80849.1"/>
    </source>
</evidence>
<comment type="similarity">
    <text evidence="1">Belongs to the glycosyltransferase 20 family.</text>
</comment>